<keyword evidence="2" id="KW-0238">DNA-binding</keyword>
<proteinExistence type="predicted"/>
<dbReference type="SMART" id="SM00342">
    <property type="entry name" value="HTH_ARAC"/>
    <property type="match status" value="1"/>
</dbReference>
<feature type="domain" description="HTH araC/xylS-type" evidence="4">
    <location>
        <begin position="121"/>
        <end position="219"/>
    </location>
</feature>
<evidence type="ECO:0000313" key="5">
    <source>
        <dbReference type="EMBL" id="PZX48898.1"/>
    </source>
</evidence>
<dbReference type="Pfam" id="PF20240">
    <property type="entry name" value="DUF6597"/>
    <property type="match status" value="1"/>
</dbReference>
<dbReference type="GO" id="GO:0003700">
    <property type="term" value="F:DNA-binding transcription factor activity"/>
    <property type="evidence" value="ECO:0007669"/>
    <property type="project" value="InterPro"/>
</dbReference>
<sequence>MFFYPRGFETTTFLHDKITCKRSSPTISGQLTQRIDRLVSQEFLIIQVAFHPGALHQLTGIPFHELINKFVELENIYPIESSIITDQLAEAKSYQEMISLVDSFLLALFNKKSKVTERPFDKVIPLLYQGYNSVSIDKLASDACLSIRQFERLSKDYLGVSPKMMQRISRFTSTYIMRARHPEYSWLQIALDCGYEDYQHLVRDYKDFSEVTPNQLVRADQNAPDRVLGLR</sequence>
<evidence type="ECO:0000259" key="4">
    <source>
        <dbReference type="PROSITE" id="PS01124"/>
    </source>
</evidence>
<keyword evidence="1" id="KW-0805">Transcription regulation</keyword>
<dbReference type="Proteomes" id="UP000248882">
    <property type="component" value="Unassembled WGS sequence"/>
</dbReference>
<dbReference type="SUPFAM" id="SSF46689">
    <property type="entry name" value="Homeodomain-like"/>
    <property type="match status" value="1"/>
</dbReference>
<dbReference type="GO" id="GO:0043565">
    <property type="term" value="F:sequence-specific DNA binding"/>
    <property type="evidence" value="ECO:0007669"/>
    <property type="project" value="InterPro"/>
</dbReference>
<dbReference type="Gene3D" id="1.10.10.60">
    <property type="entry name" value="Homeodomain-like"/>
    <property type="match status" value="1"/>
</dbReference>
<dbReference type="InterPro" id="IPR009057">
    <property type="entry name" value="Homeodomain-like_sf"/>
</dbReference>
<evidence type="ECO:0000256" key="2">
    <source>
        <dbReference type="ARBA" id="ARBA00023125"/>
    </source>
</evidence>
<evidence type="ECO:0000256" key="3">
    <source>
        <dbReference type="ARBA" id="ARBA00023163"/>
    </source>
</evidence>
<dbReference type="EMBL" id="QKZT01000017">
    <property type="protein sequence ID" value="PZX48898.1"/>
    <property type="molecule type" value="Genomic_DNA"/>
</dbReference>
<gene>
    <name evidence="5" type="ORF">LV85_03388</name>
</gene>
<protein>
    <submittedName>
        <fullName evidence="5">Helix-turn-helix protein</fullName>
    </submittedName>
</protein>
<name>A0A2W7QK50_9BACT</name>
<dbReference type="PANTHER" id="PTHR46796">
    <property type="entry name" value="HTH-TYPE TRANSCRIPTIONAL ACTIVATOR RHAS-RELATED"/>
    <property type="match status" value="1"/>
</dbReference>
<dbReference type="Pfam" id="PF12833">
    <property type="entry name" value="HTH_18"/>
    <property type="match status" value="1"/>
</dbReference>
<evidence type="ECO:0000256" key="1">
    <source>
        <dbReference type="ARBA" id="ARBA00023015"/>
    </source>
</evidence>
<keyword evidence="6" id="KW-1185">Reference proteome</keyword>
<dbReference type="PANTHER" id="PTHR46796:SF13">
    <property type="entry name" value="HTH-TYPE TRANSCRIPTIONAL ACTIVATOR RHAS"/>
    <property type="match status" value="1"/>
</dbReference>
<dbReference type="OrthoDB" id="635259at2"/>
<dbReference type="InterPro" id="IPR018060">
    <property type="entry name" value="HTH_AraC"/>
</dbReference>
<dbReference type="PROSITE" id="PS01124">
    <property type="entry name" value="HTH_ARAC_FAMILY_2"/>
    <property type="match status" value="1"/>
</dbReference>
<dbReference type="AlphaFoldDB" id="A0A2W7QK50"/>
<dbReference type="InterPro" id="IPR046532">
    <property type="entry name" value="DUF6597"/>
</dbReference>
<comment type="caution">
    <text evidence="5">The sequence shown here is derived from an EMBL/GenBank/DDBJ whole genome shotgun (WGS) entry which is preliminary data.</text>
</comment>
<organism evidence="5 6">
    <name type="scientific">Algoriphagus chordae</name>
    <dbReference type="NCBI Taxonomy" id="237019"/>
    <lineage>
        <taxon>Bacteria</taxon>
        <taxon>Pseudomonadati</taxon>
        <taxon>Bacteroidota</taxon>
        <taxon>Cytophagia</taxon>
        <taxon>Cytophagales</taxon>
        <taxon>Cyclobacteriaceae</taxon>
        <taxon>Algoriphagus</taxon>
    </lineage>
</organism>
<evidence type="ECO:0000313" key="6">
    <source>
        <dbReference type="Proteomes" id="UP000248882"/>
    </source>
</evidence>
<keyword evidence="3" id="KW-0804">Transcription</keyword>
<accession>A0A2W7QK50</accession>
<dbReference type="InterPro" id="IPR050204">
    <property type="entry name" value="AraC_XylS_family_regulators"/>
</dbReference>
<reference evidence="5 6" key="1">
    <citation type="submission" date="2018-06" db="EMBL/GenBank/DDBJ databases">
        <title>Genomic Encyclopedia of Archaeal and Bacterial Type Strains, Phase II (KMG-II): from individual species to whole genera.</title>
        <authorList>
            <person name="Goeker M."/>
        </authorList>
    </citation>
    <scope>NUCLEOTIDE SEQUENCE [LARGE SCALE GENOMIC DNA]</scope>
    <source>
        <strain evidence="5 6">DSM 19830</strain>
    </source>
</reference>